<evidence type="ECO:0000256" key="5">
    <source>
        <dbReference type="ARBA" id="ARBA00022833"/>
    </source>
</evidence>
<dbReference type="GO" id="GO:0070936">
    <property type="term" value="P:protein K48-linked ubiquitination"/>
    <property type="evidence" value="ECO:0007669"/>
    <property type="project" value="TreeGrafter"/>
</dbReference>
<keyword evidence="2" id="KW-0479">Metal-binding</keyword>
<evidence type="ECO:0000256" key="2">
    <source>
        <dbReference type="ARBA" id="ARBA00022723"/>
    </source>
</evidence>
<evidence type="ECO:0000256" key="4">
    <source>
        <dbReference type="ARBA" id="ARBA00022786"/>
    </source>
</evidence>
<evidence type="ECO:0000256" key="6">
    <source>
        <dbReference type="PROSITE-ProRule" id="PRU00175"/>
    </source>
</evidence>
<dbReference type="GO" id="GO:0005634">
    <property type="term" value="C:nucleus"/>
    <property type="evidence" value="ECO:0007669"/>
    <property type="project" value="TreeGrafter"/>
</dbReference>
<keyword evidence="3 6" id="KW-0863">Zinc-finger</keyword>
<gene>
    <name evidence="8" type="ORF">CINCED_3A023976</name>
</gene>
<keyword evidence="1" id="KW-0808">Transferase</keyword>
<dbReference type="Gene3D" id="3.30.40.10">
    <property type="entry name" value="Zinc/RING finger domain, C3HC4 (zinc finger)"/>
    <property type="match status" value="1"/>
</dbReference>
<keyword evidence="5" id="KW-0862">Zinc</keyword>
<dbReference type="EMBL" id="CABPRJ010001928">
    <property type="protein sequence ID" value="VVC41818.1"/>
    <property type="molecule type" value="Genomic_DNA"/>
</dbReference>
<dbReference type="GO" id="GO:0061630">
    <property type="term" value="F:ubiquitin protein ligase activity"/>
    <property type="evidence" value="ECO:0007669"/>
    <property type="project" value="TreeGrafter"/>
</dbReference>
<sequence length="316" mass="35951">MNCKQKKITYESMNYTNNPSVMYIDTMKQEVKNQDLNLKNEIIKIMNKELQCPICNEWLYKATSANCNHTFCEVCIRKWIQINKACPICRTAIQYTTTSIAVDNFISNLCQLFGGSVKEQRESIENARIDDADQTVDERISDLNQSIEEDTFLSQFETTMPPMRHPNMVPLIPLPRVTEVPVFTVNSREPLNLHHSNRGQLSSFIPIVLVDNLRVNDLQPTSNVDLHVSSSINQSIEEDTMISQLETTMPPMRHPNMVPLTPFPRVSEIHVSSSLQSSMELVTSLHNINHLQPTSSMSEVSSCVSSNFDQSVEEDI</sequence>
<evidence type="ECO:0000313" key="8">
    <source>
        <dbReference type="EMBL" id="VVC41818.1"/>
    </source>
</evidence>
<dbReference type="InterPro" id="IPR013083">
    <property type="entry name" value="Znf_RING/FYVE/PHD"/>
</dbReference>
<dbReference type="Pfam" id="PF13923">
    <property type="entry name" value="zf-C3HC4_2"/>
    <property type="match status" value="1"/>
</dbReference>
<proteinExistence type="predicted"/>
<dbReference type="PANTHER" id="PTHR15067:SF4">
    <property type="entry name" value="E3 UBIQUITIN-PROTEIN LIGASE RNF8"/>
    <property type="match status" value="1"/>
</dbReference>
<reference evidence="8 9" key="1">
    <citation type="submission" date="2019-08" db="EMBL/GenBank/DDBJ databases">
        <authorList>
            <person name="Alioto T."/>
            <person name="Alioto T."/>
            <person name="Gomez Garrido J."/>
        </authorList>
    </citation>
    <scope>NUCLEOTIDE SEQUENCE [LARGE SCALE GENOMIC DNA]</scope>
</reference>
<keyword evidence="4" id="KW-0833">Ubl conjugation pathway</keyword>
<organism evidence="8 9">
    <name type="scientific">Cinara cedri</name>
    <dbReference type="NCBI Taxonomy" id="506608"/>
    <lineage>
        <taxon>Eukaryota</taxon>
        <taxon>Metazoa</taxon>
        <taxon>Ecdysozoa</taxon>
        <taxon>Arthropoda</taxon>
        <taxon>Hexapoda</taxon>
        <taxon>Insecta</taxon>
        <taxon>Pterygota</taxon>
        <taxon>Neoptera</taxon>
        <taxon>Paraneoptera</taxon>
        <taxon>Hemiptera</taxon>
        <taxon>Sternorrhyncha</taxon>
        <taxon>Aphidomorpha</taxon>
        <taxon>Aphidoidea</taxon>
        <taxon>Aphididae</taxon>
        <taxon>Lachninae</taxon>
        <taxon>Cinara</taxon>
    </lineage>
</organism>
<dbReference type="GO" id="GO:0035861">
    <property type="term" value="C:site of double-strand break"/>
    <property type="evidence" value="ECO:0007669"/>
    <property type="project" value="TreeGrafter"/>
</dbReference>
<evidence type="ECO:0000256" key="3">
    <source>
        <dbReference type="ARBA" id="ARBA00022771"/>
    </source>
</evidence>
<name>A0A5E4NHJ8_9HEMI</name>
<dbReference type="GO" id="GO:0006302">
    <property type="term" value="P:double-strand break repair"/>
    <property type="evidence" value="ECO:0007669"/>
    <property type="project" value="TreeGrafter"/>
</dbReference>
<accession>A0A5E4NHJ8</accession>
<dbReference type="GO" id="GO:0005829">
    <property type="term" value="C:cytosol"/>
    <property type="evidence" value="ECO:0007669"/>
    <property type="project" value="TreeGrafter"/>
</dbReference>
<evidence type="ECO:0000259" key="7">
    <source>
        <dbReference type="PROSITE" id="PS50089"/>
    </source>
</evidence>
<dbReference type="SMART" id="SM00184">
    <property type="entry name" value="RING"/>
    <property type="match status" value="1"/>
</dbReference>
<dbReference type="GO" id="GO:0042393">
    <property type="term" value="F:histone binding"/>
    <property type="evidence" value="ECO:0007669"/>
    <property type="project" value="TreeGrafter"/>
</dbReference>
<dbReference type="PROSITE" id="PS50089">
    <property type="entry name" value="ZF_RING_2"/>
    <property type="match status" value="1"/>
</dbReference>
<dbReference type="Proteomes" id="UP000325440">
    <property type="component" value="Unassembled WGS sequence"/>
</dbReference>
<evidence type="ECO:0000256" key="1">
    <source>
        <dbReference type="ARBA" id="ARBA00022679"/>
    </source>
</evidence>
<protein>
    <submittedName>
        <fullName evidence="8">Zinc finger, RING-type,Zinc finger, RING/FYVE/PHD-type,Zinc finger, RING-type, conserved site</fullName>
    </submittedName>
</protein>
<dbReference type="PANTHER" id="PTHR15067">
    <property type="entry name" value="E3 UBIQUITIN-PROTEIN LIGASE RNF8"/>
    <property type="match status" value="1"/>
</dbReference>
<dbReference type="OrthoDB" id="6597862at2759"/>
<dbReference type="PROSITE" id="PS00518">
    <property type="entry name" value="ZF_RING_1"/>
    <property type="match status" value="1"/>
</dbReference>
<dbReference type="InterPro" id="IPR001841">
    <property type="entry name" value="Znf_RING"/>
</dbReference>
<dbReference type="GO" id="GO:0000151">
    <property type="term" value="C:ubiquitin ligase complex"/>
    <property type="evidence" value="ECO:0007669"/>
    <property type="project" value="TreeGrafter"/>
</dbReference>
<keyword evidence="9" id="KW-1185">Reference proteome</keyword>
<dbReference type="GO" id="GO:0006511">
    <property type="term" value="P:ubiquitin-dependent protein catabolic process"/>
    <property type="evidence" value="ECO:0007669"/>
    <property type="project" value="TreeGrafter"/>
</dbReference>
<evidence type="ECO:0000313" key="9">
    <source>
        <dbReference type="Proteomes" id="UP000325440"/>
    </source>
</evidence>
<feature type="domain" description="RING-type" evidence="7">
    <location>
        <begin position="52"/>
        <end position="90"/>
    </location>
</feature>
<dbReference type="SUPFAM" id="SSF57850">
    <property type="entry name" value="RING/U-box"/>
    <property type="match status" value="1"/>
</dbReference>
<dbReference type="AlphaFoldDB" id="A0A5E4NHJ8"/>
<dbReference type="InterPro" id="IPR017907">
    <property type="entry name" value="Znf_RING_CS"/>
</dbReference>
<dbReference type="GO" id="GO:0008270">
    <property type="term" value="F:zinc ion binding"/>
    <property type="evidence" value="ECO:0007669"/>
    <property type="project" value="UniProtKB-KW"/>
</dbReference>